<comment type="caution">
    <text evidence="3">The sequence shown here is derived from an EMBL/GenBank/DDBJ whole genome shotgun (WGS) entry which is preliminary data.</text>
</comment>
<proteinExistence type="predicted"/>
<evidence type="ECO:0008006" key="5">
    <source>
        <dbReference type="Google" id="ProtNLM"/>
    </source>
</evidence>
<dbReference type="Proteomes" id="UP000647587">
    <property type="component" value="Unassembled WGS sequence"/>
</dbReference>
<organism evidence="3 4">
    <name type="scientific">Deinococcus malanensis</name>
    <dbReference type="NCBI Taxonomy" id="1706855"/>
    <lineage>
        <taxon>Bacteria</taxon>
        <taxon>Thermotogati</taxon>
        <taxon>Deinococcota</taxon>
        <taxon>Deinococci</taxon>
        <taxon>Deinococcales</taxon>
        <taxon>Deinococcaceae</taxon>
        <taxon>Deinococcus</taxon>
    </lineage>
</organism>
<gene>
    <name evidence="3" type="ORF">GCM10008955_26220</name>
</gene>
<evidence type="ECO:0000313" key="4">
    <source>
        <dbReference type="Proteomes" id="UP000647587"/>
    </source>
</evidence>
<name>A0ABQ2EYI2_9DEIO</name>
<evidence type="ECO:0000256" key="1">
    <source>
        <dbReference type="SAM" id="Phobius"/>
    </source>
</evidence>
<keyword evidence="1" id="KW-0812">Transmembrane</keyword>
<feature type="transmembrane region" description="Helical" evidence="1">
    <location>
        <begin position="634"/>
        <end position="653"/>
    </location>
</feature>
<dbReference type="PROSITE" id="PS51257">
    <property type="entry name" value="PROKAR_LIPOPROTEIN"/>
    <property type="match status" value="1"/>
</dbReference>
<dbReference type="InterPro" id="IPR011990">
    <property type="entry name" value="TPR-like_helical_dom_sf"/>
</dbReference>
<evidence type="ECO:0000313" key="3">
    <source>
        <dbReference type="EMBL" id="GGK31140.1"/>
    </source>
</evidence>
<reference evidence="4" key="1">
    <citation type="journal article" date="2019" name="Int. J. Syst. Evol. Microbiol.">
        <title>The Global Catalogue of Microorganisms (GCM) 10K type strain sequencing project: providing services to taxonomists for standard genome sequencing and annotation.</title>
        <authorList>
            <consortium name="The Broad Institute Genomics Platform"/>
            <consortium name="The Broad Institute Genome Sequencing Center for Infectious Disease"/>
            <person name="Wu L."/>
            <person name="Ma J."/>
        </authorList>
    </citation>
    <scope>NUCLEOTIDE SEQUENCE [LARGE SCALE GENOMIC DNA]</scope>
    <source>
        <strain evidence="4">JCM 30331</strain>
    </source>
</reference>
<feature type="chain" id="PRO_5046729336" description="Tetratricopeptide repeat protein" evidence="2">
    <location>
        <begin position="23"/>
        <end position="701"/>
    </location>
</feature>
<feature type="transmembrane region" description="Helical" evidence="1">
    <location>
        <begin position="665"/>
        <end position="685"/>
    </location>
</feature>
<keyword evidence="1" id="KW-1133">Transmembrane helix</keyword>
<dbReference type="RefSeq" id="WP_189009469.1">
    <property type="nucleotide sequence ID" value="NZ_BMPP01000011.1"/>
</dbReference>
<keyword evidence="2" id="KW-0732">Signal</keyword>
<dbReference type="Gene3D" id="1.25.40.10">
    <property type="entry name" value="Tetratricopeptide repeat domain"/>
    <property type="match status" value="2"/>
</dbReference>
<sequence>MSRSSRLLPLALLLLGSACANAVLEGRTLRFENGRQVVWQRTFPAWMGSLTAPVETGGVTYLGVGPVVYAFSDRGQVSERVDLPGMVTSLDASSGGLRVSTEEAGAVERFTLGRPDGTLSVLERVVPPPDPAVTGWLARTADRVPTPAVTAAAAQDPGNPFLALREARLASAQGDLYGSLSAVRRALNATLPFPAWVQLAARLDAAGFPSAADLALDHARRDAAARGFDPEVPVSRAALGAYGNPSGYVGTLLDQNRLTRAEVWMRYLRELHPRFEGSLALYERYAQALATQGRAGEAEEWRQFARSLRSGTLYNLGLEGTDTLRDAARLAALTLVLALTGALLTLTARAWRAQGEDTQELGGRLLGWRHPLSRARRLAVAYASAGERLTLVLLAAALVTVLGGWQWTNRASSGLSAPAVTTGTYGGGWVSTQLTRLTLRRGPDTALLSGLNAQLDGDATLARDHYTRALPDACARNNLGVIAQTRGDEAQARDLYRAALADRPDLSAAAFNLGLSPATPELAFQRTYRPNRPRLCYPDQRSLTRALTGDLGATLQGNLREPVSLVTPAPGNSVRLGWALLGALLATGYVAFTLLLPRAASERRLGRPAVYRVLALLLPGAALLDSAWGSVLLLGWAACLGALLPLSGLVAFPNLLDLSLPGVRLALLGALGLTYLLGILSFVTAEVGFARRARREAQQET</sequence>
<feature type="signal peptide" evidence="2">
    <location>
        <begin position="1"/>
        <end position="22"/>
    </location>
</feature>
<feature type="transmembrane region" description="Helical" evidence="1">
    <location>
        <begin position="576"/>
        <end position="597"/>
    </location>
</feature>
<keyword evidence="4" id="KW-1185">Reference proteome</keyword>
<dbReference type="SUPFAM" id="SSF48452">
    <property type="entry name" value="TPR-like"/>
    <property type="match status" value="1"/>
</dbReference>
<accession>A0ABQ2EYI2</accession>
<dbReference type="EMBL" id="BMPP01000011">
    <property type="protein sequence ID" value="GGK31140.1"/>
    <property type="molecule type" value="Genomic_DNA"/>
</dbReference>
<protein>
    <recommendedName>
        <fullName evidence="5">Tetratricopeptide repeat protein</fullName>
    </recommendedName>
</protein>
<evidence type="ECO:0000256" key="2">
    <source>
        <dbReference type="SAM" id="SignalP"/>
    </source>
</evidence>
<keyword evidence="1" id="KW-0472">Membrane</keyword>